<keyword evidence="2" id="KW-1185">Reference proteome</keyword>
<dbReference type="AlphaFoldDB" id="A0A7G7GC51"/>
<dbReference type="PROSITE" id="PS51257">
    <property type="entry name" value="PROKAR_LIPOPROTEIN"/>
    <property type="match status" value="1"/>
</dbReference>
<reference evidence="1 2" key="1">
    <citation type="journal article" date="2018" name="Int. J. Syst. Evol. Microbiol.">
        <title>Adhaeribacter swui sp. nov., isolated from wet mud.</title>
        <authorList>
            <person name="Kim D.U."/>
            <person name="Kim K.W."/>
            <person name="Kang M.S."/>
            <person name="Kim J.Y."/>
            <person name="Jang J.H."/>
            <person name="Kim M.K."/>
        </authorList>
    </citation>
    <scope>NUCLEOTIDE SEQUENCE [LARGE SCALE GENOMIC DNA]</scope>
    <source>
        <strain evidence="1 2">KCTC 52873</strain>
    </source>
</reference>
<dbReference type="RefSeq" id="WP_185271229.1">
    <property type="nucleotide sequence ID" value="NZ_CP055156.1"/>
</dbReference>
<dbReference type="KEGG" id="aswu:HUW51_19110"/>
<dbReference type="Proteomes" id="UP000515237">
    <property type="component" value="Chromosome"/>
</dbReference>
<evidence type="ECO:0000313" key="2">
    <source>
        <dbReference type="Proteomes" id="UP000515237"/>
    </source>
</evidence>
<sequence length="187" mass="20722">MKSISIQKVTASGIIAGLFGLCLLLFACSQDSKIAPQYPAKVPPALAKKWISDQFPINDFWNYTGTYPGKMAPGSLALAINPDGDCELYQITGQRNAGGLTEAFTYQKGKVKFHADHSFTFYPSQGNIREYIKICDAALKNSEHQATHSELTPRTFYYSFQANQQDQLLIRANHPAIAATTLHTSQW</sequence>
<organism evidence="1 2">
    <name type="scientific">Adhaeribacter swui</name>
    <dbReference type="NCBI Taxonomy" id="2086471"/>
    <lineage>
        <taxon>Bacteria</taxon>
        <taxon>Pseudomonadati</taxon>
        <taxon>Bacteroidota</taxon>
        <taxon>Cytophagia</taxon>
        <taxon>Cytophagales</taxon>
        <taxon>Hymenobacteraceae</taxon>
        <taxon>Adhaeribacter</taxon>
    </lineage>
</organism>
<dbReference type="EMBL" id="CP055156">
    <property type="protein sequence ID" value="QNF34735.1"/>
    <property type="molecule type" value="Genomic_DNA"/>
</dbReference>
<name>A0A7G7GC51_9BACT</name>
<accession>A0A7G7GC51</accession>
<proteinExistence type="predicted"/>
<protein>
    <recommendedName>
        <fullName evidence="3">Lipoprotein</fullName>
    </recommendedName>
</protein>
<gene>
    <name evidence="1" type="ORF">HUW51_19110</name>
</gene>
<evidence type="ECO:0000313" key="1">
    <source>
        <dbReference type="EMBL" id="QNF34735.1"/>
    </source>
</evidence>
<evidence type="ECO:0008006" key="3">
    <source>
        <dbReference type="Google" id="ProtNLM"/>
    </source>
</evidence>